<organism evidence="1 2">
    <name type="scientific">Fusarium oxysporum f. sp. raphani 54005</name>
    <dbReference type="NCBI Taxonomy" id="1089458"/>
    <lineage>
        <taxon>Eukaryota</taxon>
        <taxon>Fungi</taxon>
        <taxon>Dikarya</taxon>
        <taxon>Ascomycota</taxon>
        <taxon>Pezizomycotina</taxon>
        <taxon>Sordariomycetes</taxon>
        <taxon>Hypocreomycetidae</taxon>
        <taxon>Hypocreales</taxon>
        <taxon>Nectriaceae</taxon>
        <taxon>Fusarium</taxon>
        <taxon>Fusarium oxysporum species complex</taxon>
    </lineage>
</organism>
<dbReference type="AlphaFoldDB" id="X0BA83"/>
<proteinExistence type="predicted"/>
<evidence type="ECO:0000313" key="2">
    <source>
        <dbReference type="Proteomes" id="UP000030663"/>
    </source>
</evidence>
<reference evidence="1 2" key="1">
    <citation type="submission" date="2011-11" db="EMBL/GenBank/DDBJ databases">
        <title>The Genome Sequence of Fusarium oxysporum PHW815.</title>
        <authorList>
            <consortium name="The Broad Institute Genome Sequencing Platform"/>
            <person name="Ma L.-J."/>
            <person name="Gale L.R."/>
            <person name="Schwartz D.C."/>
            <person name="Zhou S."/>
            <person name="Corby-Kistler H."/>
            <person name="Young S.K."/>
            <person name="Zeng Q."/>
            <person name="Gargeya S."/>
            <person name="Fitzgerald M."/>
            <person name="Haas B."/>
            <person name="Abouelleil A."/>
            <person name="Alvarado L."/>
            <person name="Arachchi H.M."/>
            <person name="Berlin A."/>
            <person name="Brown A."/>
            <person name="Chapman S.B."/>
            <person name="Chen Z."/>
            <person name="Dunbar C."/>
            <person name="Freedman E."/>
            <person name="Gearin G."/>
            <person name="Goldberg J."/>
            <person name="Griggs A."/>
            <person name="Gujja S."/>
            <person name="Heiman D."/>
            <person name="Howarth C."/>
            <person name="Larson L."/>
            <person name="Lui A."/>
            <person name="MacDonald P.J.P."/>
            <person name="Montmayeur A."/>
            <person name="Murphy C."/>
            <person name="Neiman D."/>
            <person name="Pearson M."/>
            <person name="Priest M."/>
            <person name="Roberts A."/>
            <person name="Saif S."/>
            <person name="Shea T."/>
            <person name="Shenoy N."/>
            <person name="Sisk P."/>
            <person name="Stolte C."/>
            <person name="Sykes S."/>
            <person name="Wortman J."/>
            <person name="Nusbaum C."/>
            <person name="Birren B."/>
        </authorList>
    </citation>
    <scope>NUCLEOTIDE SEQUENCE [LARGE SCALE GENOMIC DNA]</scope>
    <source>
        <strain evidence="1 2">54005</strain>
    </source>
</reference>
<protein>
    <submittedName>
        <fullName evidence="1">Uncharacterized protein</fullName>
    </submittedName>
</protein>
<dbReference type="Proteomes" id="UP000030663">
    <property type="component" value="Unassembled WGS sequence"/>
</dbReference>
<dbReference type="HOGENOM" id="CLU_3320108_0_0_1"/>
<name>X0BA83_FUSOX</name>
<evidence type="ECO:0000313" key="1">
    <source>
        <dbReference type="EMBL" id="EXK75718.1"/>
    </source>
</evidence>
<accession>X0BA83</accession>
<dbReference type="EMBL" id="KI979879">
    <property type="protein sequence ID" value="EXK75718.1"/>
    <property type="molecule type" value="Genomic_DNA"/>
</dbReference>
<keyword evidence="2" id="KW-1185">Reference proteome</keyword>
<sequence>MPSLRHRASLDSMSKNIGGIPFRARIQMDANVSAKRQWT</sequence>
<gene>
    <name evidence="1" type="ORF">FOQG_19516</name>
</gene>